<feature type="transmembrane region" description="Helical" evidence="7">
    <location>
        <begin position="86"/>
        <end position="105"/>
    </location>
</feature>
<evidence type="ECO:0000256" key="3">
    <source>
        <dbReference type="ARBA" id="ARBA00022692"/>
    </source>
</evidence>
<dbReference type="AlphaFoldDB" id="A0A2T0VB46"/>
<keyword evidence="9" id="KW-0808">Transferase</keyword>
<keyword evidence="4 7" id="KW-1133">Transmembrane helix</keyword>
<keyword evidence="2" id="KW-1003">Cell membrane</keyword>
<evidence type="ECO:0000256" key="4">
    <source>
        <dbReference type="ARBA" id="ARBA00022989"/>
    </source>
</evidence>
<evidence type="ECO:0000256" key="7">
    <source>
        <dbReference type="SAM" id="Phobius"/>
    </source>
</evidence>
<evidence type="ECO:0000313" key="9">
    <source>
        <dbReference type="EMBL" id="PRY67374.1"/>
    </source>
</evidence>
<evidence type="ECO:0000256" key="2">
    <source>
        <dbReference type="ARBA" id="ARBA00022475"/>
    </source>
</evidence>
<dbReference type="GO" id="GO:0016740">
    <property type="term" value="F:transferase activity"/>
    <property type="evidence" value="ECO:0007669"/>
    <property type="project" value="UniProtKB-KW"/>
</dbReference>
<evidence type="ECO:0000256" key="1">
    <source>
        <dbReference type="ARBA" id="ARBA00004651"/>
    </source>
</evidence>
<reference evidence="9 10" key="1">
    <citation type="submission" date="2018-03" db="EMBL/GenBank/DDBJ databases">
        <title>Comparative analysis of microorganisms from saline springs in Andes Mountain Range, Colombia.</title>
        <authorList>
            <person name="Rubin E."/>
        </authorList>
    </citation>
    <scope>NUCLEOTIDE SEQUENCE [LARGE SCALE GENOMIC DNA]</scope>
    <source>
        <strain evidence="9 10">USBA 854</strain>
    </source>
</reference>
<feature type="transmembrane region" description="Helical" evidence="7">
    <location>
        <begin position="166"/>
        <end position="183"/>
    </location>
</feature>
<evidence type="ECO:0000256" key="6">
    <source>
        <dbReference type="SAM" id="MobiDB-lite"/>
    </source>
</evidence>
<evidence type="ECO:0000313" key="10">
    <source>
        <dbReference type="Proteomes" id="UP000239896"/>
    </source>
</evidence>
<keyword evidence="3 7" id="KW-0812">Transmembrane</keyword>
<dbReference type="PANTHER" id="PTHR47371">
    <property type="entry name" value="LIPOTEICHOIC ACID SYNTHASE"/>
    <property type="match status" value="1"/>
</dbReference>
<keyword evidence="10" id="KW-1185">Reference proteome</keyword>
<evidence type="ECO:0000256" key="5">
    <source>
        <dbReference type="ARBA" id="ARBA00023136"/>
    </source>
</evidence>
<proteinExistence type="predicted"/>
<feature type="transmembrane region" description="Helical" evidence="7">
    <location>
        <begin position="134"/>
        <end position="154"/>
    </location>
</feature>
<comment type="caution">
    <text evidence="9">The sequence shown here is derived from an EMBL/GenBank/DDBJ whole genome shotgun (WGS) entry which is preliminary data.</text>
</comment>
<accession>A0A2T0VB46</accession>
<dbReference type="SUPFAM" id="SSF53649">
    <property type="entry name" value="Alkaline phosphatase-like"/>
    <property type="match status" value="1"/>
</dbReference>
<dbReference type="Pfam" id="PF00884">
    <property type="entry name" value="Sulfatase"/>
    <property type="match status" value="1"/>
</dbReference>
<comment type="subcellular location">
    <subcellularLocation>
        <location evidence="1">Cell membrane</location>
        <topology evidence="1">Multi-pass membrane protein</topology>
    </subcellularLocation>
</comment>
<dbReference type="InterPro" id="IPR000917">
    <property type="entry name" value="Sulfatase_N"/>
</dbReference>
<keyword evidence="5 7" id="KW-0472">Membrane</keyword>
<name>A0A2T0VB46_9GAMM</name>
<feature type="region of interest" description="Disordered" evidence="6">
    <location>
        <begin position="621"/>
        <end position="641"/>
    </location>
</feature>
<dbReference type="Gene3D" id="3.40.720.10">
    <property type="entry name" value="Alkaline Phosphatase, subunit A"/>
    <property type="match status" value="1"/>
</dbReference>
<feature type="transmembrane region" description="Helical" evidence="7">
    <location>
        <begin position="49"/>
        <end position="74"/>
    </location>
</feature>
<dbReference type="InterPro" id="IPR050448">
    <property type="entry name" value="OpgB/LTA_synthase_biosynth"/>
</dbReference>
<dbReference type="InterPro" id="IPR017850">
    <property type="entry name" value="Alkaline_phosphatase_core_sf"/>
</dbReference>
<dbReference type="GO" id="GO:0005886">
    <property type="term" value="C:plasma membrane"/>
    <property type="evidence" value="ECO:0007669"/>
    <property type="project" value="UniProtKB-SubCell"/>
</dbReference>
<dbReference type="EMBL" id="PVTM01000021">
    <property type="protein sequence ID" value="PRY67374.1"/>
    <property type="molecule type" value="Genomic_DNA"/>
</dbReference>
<feature type="domain" description="Sulfatase N-terminal" evidence="8">
    <location>
        <begin position="261"/>
        <end position="527"/>
    </location>
</feature>
<gene>
    <name evidence="9" type="ORF">BCL64_12114</name>
</gene>
<dbReference type="Proteomes" id="UP000239896">
    <property type="component" value="Unassembled WGS sequence"/>
</dbReference>
<evidence type="ECO:0000259" key="8">
    <source>
        <dbReference type="Pfam" id="PF00884"/>
    </source>
</evidence>
<protein>
    <submittedName>
        <fullName evidence="9">Phosphoglycerol transferase MdoB-like AlkP superfamily enzyme</fullName>
    </submittedName>
</protein>
<dbReference type="RefSeq" id="WP_106232412.1">
    <property type="nucleotide sequence ID" value="NZ_PVTM01000021.1"/>
</dbReference>
<dbReference type="PANTHER" id="PTHR47371:SF3">
    <property type="entry name" value="PHOSPHOGLYCEROL TRANSFERASE I"/>
    <property type="match status" value="1"/>
</dbReference>
<sequence>MAMTQSHSSRPALFRTWLRFFLLLALLTWGLRLLASALMAPEGLWPTAWWWGLRFDLAIAALLAGLTVLVIWPLARLLPRLPRRGWLAPVTAILLFAHLGDWLYWQETGRHVGYEASELMNSAGSLGGMLMAQWPYLIAILALLGLVALVPWSHASARRQGLRPELAMLVVIASTVLIVRGGISGVPQSPDDALRLGEPEAATAALNGAYAALHGLQRGKDHRLEPMVLDDMSEQEARRRLDALYPDTSPSAAPSEARPVNVIVVLLESWASEFMQPLEDGRAVTPRFAALAAQGLGTRNMITGGRRTTEGMFSLFCSYQNPPGETIAQTGLAMRDYACLPELLNHAGWQSAFFQGSHENTSGTGAFAQSLGFQASFGKEAIDERSLPENYWGVYDRDLYQFVLNNMDAMAEPMLVGINTNTTHDTSVPEGVDRLIDSDGRQAGIRNTLYMADADLGRFVEDLEARDWRHPWLVVLVSDHTSRVEGTILERSRLPFALYAPGLVEPGTPARTPHQRDVAPTVAELLGLPMPTAMGHSLLDPSAPQLAEYHQAGTLGWVMEESVVEFSLRDPSQQRCFDWRPPAGPGPQRACAAQEQEAVRDAYALTQQAQDALFSGMTQRLAPRARHTTDLRAQVAGRKTP</sequence>
<organism evidence="9 10">
    <name type="scientific">Halomonas ventosae</name>
    <dbReference type="NCBI Taxonomy" id="229007"/>
    <lineage>
        <taxon>Bacteria</taxon>
        <taxon>Pseudomonadati</taxon>
        <taxon>Pseudomonadota</taxon>
        <taxon>Gammaproteobacteria</taxon>
        <taxon>Oceanospirillales</taxon>
        <taxon>Halomonadaceae</taxon>
        <taxon>Halomonas</taxon>
    </lineage>
</organism>
<dbReference type="CDD" id="cd16015">
    <property type="entry name" value="LTA_synthase"/>
    <property type="match status" value="1"/>
</dbReference>